<dbReference type="OrthoDB" id="2425530at2"/>
<sequence length="219" mass="24372">MNTLKKGKSTLKILALSGVLETIFYLTHVVAGRMIWKDYNPIAQPISDLTADTAISHTVASNISYGYSFFNMVFCIVLLIYFKKEVKVNKTFYTGLVIKAVAELLSTFGYKLFPLSDTAWSNSFQNTMHFAITGVIVIGYIVLAILLTIGLAKTKKYPGMTRFMALFSTVFIVSGFMTVVAANEFPQYAGLVERVNLYSLMTSNVALALWMFNINTKEG</sequence>
<keyword evidence="1" id="KW-0812">Transmembrane</keyword>
<dbReference type="InterPro" id="IPR009339">
    <property type="entry name" value="DUF998"/>
</dbReference>
<evidence type="ECO:0000256" key="1">
    <source>
        <dbReference type="SAM" id="Phobius"/>
    </source>
</evidence>
<feature type="transmembrane region" description="Helical" evidence="1">
    <location>
        <begin position="65"/>
        <end position="82"/>
    </location>
</feature>
<comment type="caution">
    <text evidence="2">The sequence shown here is derived from an EMBL/GenBank/DDBJ whole genome shotgun (WGS) entry which is preliminary data.</text>
</comment>
<feature type="transmembrane region" description="Helical" evidence="1">
    <location>
        <begin position="195"/>
        <end position="214"/>
    </location>
</feature>
<keyword evidence="1" id="KW-0472">Membrane</keyword>
<dbReference type="Pfam" id="PF06197">
    <property type="entry name" value="DUF998"/>
    <property type="match status" value="1"/>
</dbReference>
<keyword evidence="1" id="KW-1133">Transmembrane helix</keyword>
<keyword evidence="3" id="KW-1185">Reference proteome</keyword>
<dbReference type="RefSeq" id="WP_042678907.1">
    <property type="nucleotide sequence ID" value="NZ_CABKTM010000008.1"/>
</dbReference>
<evidence type="ECO:0000313" key="2">
    <source>
        <dbReference type="EMBL" id="MCR2044842.1"/>
    </source>
</evidence>
<proteinExistence type="predicted"/>
<feature type="transmembrane region" description="Helical" evidence="1">
    <location>
        <begin position="130"/>
        <end position="151"/>
    </location>
</feature>
<name>A0A9X2MGV3_9FIRM</name>
<accession>A0A9X2MGV3</accession>
<feature type="transmembrane region" description="Helical" evidence="1">
    <location>
        <begin position="12"/>
        <end position="31"/>
    </location>
</feature>
<feature type="transmembrane region" description="Helical" evidence="1">
    <location>
        <begin position="91"/>
        <end position="110"/>
    </location>
</feature>
<gene>
    <name evidence="2" type="ORF">NSA23_12075</name>
</gene>
<dbReference type="Proteomes" id="UP001142078">
    <property type="component" value="Unassembled WGS sequence"/>
</dbReference>
<feature type="transmembrane region" description="Helical" evidence="1">
    <location>
        <begin position="163"/>
        <end position="183"/>
    </location>
</feature>
<evidence type="ECO:0000313" key="3">
    <source>
        <dbReference type="Proteomes" id="UP001142078"/>
    </source>
</evidence>
<organism evidence="2 3">
    <name type="scientific">Anaerosalibacter massiliensis</name>
    <dbReference type="NCBI Taxonomy" id="1347392"/>
    <lineage>
        <taxon>Bacteria</taxon>
        <taxon>Bacillati</taxon>
        <taxon>Bacillota</taxon>
        <taxon>Tissierellia</taxon>
        <taxon>Tissierellales</taxon>
        <taxon>Sporanaerobacteraceae</taxon>
        <taxon>Anaerosalibacter</taxon>
    </lineage>
</organism>
<dbReference type="EMBL" id="JANJZL010000009">
    <property type="protein sequence ID" value="MCR2044842.1"/>
    <property type="molecule type" value="Genomic_DNA"/>
</dbReference>
<protein>
    <submittedName>
        <fullName evidence="2">DUF998 domain-containing protein</fullName>
    </submittedName>
</protein>
<reference evidence="2" key="1">
    <citation type="submission" date="2022-07" db="EMBL/GenBank/DDBJ databases">
        <title>Enhanced cultured diversity of the mouse gut microbiota enables custom-made synthetic communities.</title>
        <authorList>
            <person name="Afrizal A."/>
        </authorList>
    </citation>
    <scope>NUCLEOTIDE SEQUENCE</scope>
    <source>
        <strain evidence="2">DSM 29482</strain>
    </source>
</reference>
<dbReference type="AlphaFoldDB" id="A0A9X2MGV3"/>